<keyword evidence="20" id="KW-1185">Reference proteome</keyword>
<evidence type="ECO:0000313" key="19">
    <source>
        <dbReference type="EMBL" id="PRT54301.1"/>
    </source>
</evidence>
<dbReference type="STRING" id="45607.A0A2T0FH33"/>
<comment type="similarity">
    <text evidence="2 18">Belongs to the ERG4/ERG24 family.</text>
</comment>
<evidence type="ECO:0000256" key="3">
    <source>
        <dbReference type="ARBA" id="ARBA00022516"/>
    </source>
</evidence>
<dbReference type="Gene3D" id="1.20.120.1630">
    <property type="match status" value="1"/>
</dbReference>
<dbReference type="FunFam" id="1.20.120.1630:FF:000011">
    <property type="entry name" value="Delta(14)-sterol reductase"/>
    <property type="match status" value="1"/>
</dbReference>
<keyword evidence="7 18" id="KW-1133">Transmembrane helix</keyword>
<feature type="transmembrane region" description="Helical" evidence="18">
    <location>
        <begin position="140"/>
        <end position="158"/>
    </location>
</feature>
<keyword evidence="9 18" id="KW-0756">Sterol biosynthesis</keyword>
<evidence type="ECO:0000256" key="13">
    <source>
        <dbReference type="ARBA" id="ARBA00023221"/>
    </source>
</evidence>
<dbReference type="PROSITE" id="PS01017">
    <property type="entry name" value="STEROL_REDUCT_1"/>
    <property type="match status" value="1"/>
</dbReference>
<evidence type="ECO:0000256" key="2">
    <source>
        <dbReference type="ARBA" id="ARBA00005402"/>
    </source>
</evidence>
<comment type="subcellular location">
    <subcellularLocation>
        <location evidence="1">Membrane</location>
        <topology evidence="1">Multi-pass membrane protein</topology>
    </subcellularLocation>
</comment>
<keyword evidence="4 18" id="KW-0812">Transmembrane</keyword>
<evidence type="ECO:0000313" key="20">
    <source>
        <dbReference type="Proteomes" id="UP000238350"/>
    </source>
</evidence>
<proteinExistence type="inferred from homology"/>
<dbReference type="GeneID" id="36515669"/>
<keyword evidence="11 18" id="KW-0472">Membrane</keyword>
<comment type="pathway">
    <text evidence="16">Steroid biosynthesis.</text>
</comment>
<sequence>MTIINPRTEHLEFMGTPGALTITVGLIFVIQLLYFGCNAEGCPSAWSVSALLSQAKNATWISWPAAKAYFAWLGALTVLDFVLPGKKVQGTVLRTGERLQYRFNGKAVMVVLFSTLLFRTFSTRGQLPELVFVYDHLHEIANVTILLALAFSTVLYLWSFAPNKLLALGGNSGQPIYDWFIGRELNPRIGPLDIKLFLEMRPGLLLWAVIDLAMAHHQYLKFGSVSDSMILVCAFQIYYVVEGTCYEEGLVSMMDTTIDGLGFMLVFGDISLVPFTYTLQTRYLADHPVYLGLWKCLAILAVYFVGILIFRLSNNEKNRFKAGDPSTAHLKYITSETGSKLLVSGWWGTARHINYTGDWIASWGHCLPCGSAIIPYYFMVYFAALLIHRETRDEAKCAAKYKKTWIEYKQKVPYRLIPGIY</sequence>
<evidence type="ECO:0000256" key="7">
    <source>
        <dbReference type="ARBA" id="ARBA00022989"/>
    </source>
</evidence>
<keyword evidence="13 18" id="KW-0753">Steroid metabolism</keyword>
<feature type="transmembrane region" description="Helical" evidence="18">
    <location>
        <begin position="61"/>
        <end position="83"/>
    </location>
</feature>
<evidence type="ECO:0000256" key="17">
    <source>
        <dbReference type="ARBA" id="ARBA00069705"/>
    </source>
</evidence>
<evidence type="ECO:0000256" key="14">
    <source>
        <dbReference type="ARBA" id="ARBA00030165"/>
    </source>
</evidence>
<evidence type="ECO:0000256" key="11">
    <source>
        <dbReference type="ARBA" id="ARBA00023136"/>
    </source>
</evidence>
<keyword evidence="12 18" id="KW-1207">Sterol metabolism</keyword>
<accession>A0A2T0FH33</accession>
<dbReference type="GO" id="GO:0006696">
    <property type="term" value="P:ergosterol biosynthetic process"/>
    <property type="evidence" value="ECO:0007669"/>
    <property type="project" value="TreeGrafter"/>
</dbReference>
<dbReference type="GO" id="GO:0005789">
    <property type="term" value="C:endoplasmic reticulum membrane"/>
    <property type="evidence" value="ECO:0007669"/>
    <property type="project" value="TreeGrafter"/>
</dbReference>
<dbReference type="AlphaFoldDB" id="A0A2T0FH33"/>
<dbReference type="Proteomes" id="UP000238350">
    <property type="component" value="Unassembled WGS sequence"/>
</dbReference>
<evidence type="ECO:0000256" key="1">
    <source>
        <dbReference type="ARBA" id="ARBA00004141"/>
    </source>
</evidence>
<keyword evidence="3 18" id="KW-0444">Lipid biosynthesis</keyword>
<keyword evidence="5" id="KW-0521">NADP</keyword>
<dbReference type="PANTHER" id="PTHR21257">
    <property type="entry name" value="DELTA(14)-STEROL REDUCTASE"/>
    <property type="match status" value="1"/>
</dbReference>
<comment type="caution">
    <text evidence="19">The sequence shown here is derived from an EMBL/GenBank/DDBJ whole genome shotgun (WGS) entry which is preliminary data.</text>
</comment>
<dbReference type="Pfam" id="PF01222">
    <property type="entry name" value="ERG4_ERG24"/>
    <property type="match status" value="1"/>
</dbReference>
<evidence type="ECO:0000256" key="4">
    <source>
        <dbReference type="ARBA" id="ARBA00022692"/>
    </source>
</evidence>
<reference evidence="19 20" key="1">
    <citation type="submission" date="2017-04" db="EMBL/GenBank/DDBJ databases">
        <title>Genome sequencing of [Candida] sorbophila.</title>
        <authorList>
            <person name="Ahn J.O."/>
        </authorList>
    </citation>
    <scope>NUCLEOTIDE SEQUENCE [LARGE SCALE GENOMIC DNA]</scope>
    <source>
        <strain evidence="19 20">DS02</strain>
    </source>
</reference>
<evidence type="ECO:0000256" key="9">
    <source>
        <dbReference type="ARBA" id="ARBA00023011"/>
    </source>
</evidence>
<feature type="transmembrane region" description="Helical" evidence="18">
    <location>
        <begin position="103"/>
        <end position="120"/>
    </location>
</feature>
<evidence type="ECO:0000256" key="5">
    <source>
        <dbReference type="ARBA" id="ARBA00022857"/>
    </source>
</evidence>
<feature type="transmembrane region" description="Helical" evidence="18">
    <location>
        <begin position="12"/>
        <end position="34"/>
    </location>
</feature>
<evidence type="ECO:0000256" key="18">
    <source>
        <dbReference type="RuleBase" id="RU369120"/>
    </source>
</evidence>
<dbReference type="OrthoDB" id="10262235at2759"/>
<protein>
    <recommendedName>
        <fullName evidence="17 18">Delta(14)-sterol reductase</fullName>
    </recommendedName>
    <alternativeName>
        <fullName evidence="14 18">C-14 sterol reductase</fullName>
    </alternativeName>
    <alternativeName>
        <fullName evidence="15 18">Sterol C14-reductase</fullName>
    </alternativeName>
</protein>
<evidence type="ECO:0000256" key="15">
    <source>
        <dbReference type="ARBA" id="ARBA00031227"/>
    </source>
</evidence>
<dbReference type="PROSITE" id="PS01018">
    <property type="entry name" value="STEROL_REDUCT_2"/>
    <property type="match status" value="1"/>
</dbReference>
<feature type="transmembrane region" description="Helical" evidence="18">
    <location>
        <begin position="362"/>
        <end position="387"/>
    </location>
</feature>
<keyword evidence="8 18" id="KW-0560">Oxidoreductase</keyword>
<evidence type="ECO:0000256" key="8">
    <source>
        <dbReference type="ARBA" id="ARBA00023002"/>
    </source>
</evidence>
<evidence type="ECO:0000256" key="12">
    <source>
        <dbReference type="ARBA" id="ARBA00023166"/>
    </source>
</evidence>
<keyword evidence="10 18" id="KW-0443">Lipid metabolism</keyword>
<evidence type="ECO:0000256" key="10">
    <source>
        <dbReference type="ARBA" id="ARBA00023098"/>
    </source>
</evidence>
<dbReference type="RefSeq" id="XP_024664246.1">
    <property type="nucleotide sequence ID" value="XM_024808478.1"/>
</dbReference>
<dbReference type="PANTHER" id="PTHR21257:SF52">
    <property type="entry name" value="DELTA(14)-STEROL REDUCTASE TM7SF2"/>
    <property type="match status" value="1"/>
</dbReference>
<organism evidence="19 20">
    <name type="scientific">Wickerhamiella sorbophila</name>
    <dbReference type="NCBI Taxonomy" id="45607"/>
    <lineage>
        <taxon>Eukaryota</taxon>
        <taxon>Fungi</taxon>
        <taxon>Dikarya</taxon>
        <taxon>Ascomycota</taxon>
        <taxon>Saccharomycotina</taxon>
        <taxon>Dipodascomycetes</taxon>
        <taxon>Dipodascales</taxon>
        <taxon>Trichomonascaceae</taxon>
        <taxon>Wickerhamiella</taxon>
    </lineage>
</organism>
<dbReference type="InterPro" id="IPR001171">
    <property type="entry name" value="ERG24_DHCR-like"/>
</dbReference>
<evidence type="ECO:0000256" key="6">
    <source>
        <dbReference type="ARBA" id="ARBA00022955"/>
    </source>
</evidence>
<feature type="transmembrane region" description="Helical" evidence="18">
    <location>
        <begin position="261"/>
        <end position="279"/>
    </location>
</feature>
<name>A0A2T0FH33_9ASCO</name>
<gene>
    <name evidence="19" type="ORF">B9G98_01921</name>
</gene>
<dbReference type="GO" id="GO:0050613">
    <property type="term" value="F:Delta14-sterol reductase activity"/>
    <property type="evidence" value="ECO:0007669"/>
    <property type="project" value="TreeGrafter"/>
</dbReference>
<dbReference type="EMBL" id="NDIQ01000021">
    <property type="protein sequence ID" value="PRT54301.1"/>
    <property type="molecule type" value="Genomic_DNA"/>
</dbReference>
<evidence type="ECO:0000256" key="16">
    <source>
        <dbReference type="ARBA" id="ARBA00060577"/>
    </source>
</evidence>
<dbReference type="InterPro" id="IPR018083">
    <property type="entry name" value="Sterol_reductase_CS"/>
</dbReference>
<feature type="transmembrane region" description="Helical" evidence="18">
    <location>
        <begin position="291"/>
        <end position="310"/>
    </location>
</feature>
<keyword evidence="6 18" id="KW-0752">Steroid biosynthesis</keyword>